<keyword evidence="4 8" id="KW-0479">Metal-binding</keyword>
<dbReference type="PROSITE" id="PS00086">
    <property type="entry name" value="CYTOCHROME_P450"/>
    <property type="match status" value="1"/>
</dbReference>
<dbReference type="GO" id="GO:0016712">
    <property type="term" value="F:oxidoreductase activity, acting on paired donors, with incorporation or reduction of molecular oxygen, reduced flavin or flavoprotein as one donor, and incorporation of one atom of oxygen"/>
    <property type="evidence" value="ECO:0007669"/>
    <property type="project" value="InterPro"/>
</dbReference>
<dbReference type="PRINTS" id="PR01239">
    <property type="entry name" value="EP450IICYP52"/>
</dbReference>
<reference evidence="10" key="1">
    <citation type="journal article" date="2022" name="bioRxiv">
        <title>Deciphering the potential niche of two novel black yeast fungi from a biological soil crust based on their genomes, phenotypes, and melanin regulation.</title>
        <authorList>
            <consortium name="DOE Joint Genome Institute"/>
            <person name="Carr E.C."/>
            <person name="Barton Q."/>
            <person name="Grambo S."/>
            <person name="Sullivan M."/>
            <person name="Renfro C.M."/>
            <person name="Kuo A."/>
            <person name="Pangilinan J."/>
            <person name="Lipzen A."/>
            <person name="Keymanesh K."/>
            <person name="Savage E."/>
            <person name="Barry K."/>
            <person name="Grigoriev I.V."/>
            <person name="Riekhof W.R."/>
            <person name="Harris S.S."/>
        </authorList>
    </citation>
    <scope>NUCLEOTIDE SEQUENCE</scope>
    <source>
        <strain evidence="10">JF 03-4F</strain>
    </source>
</reference>
<sequence>MICSDGRYNRNTNMYTPLAILLMTCAYIVYRISSSARQSRLEAAEASANGCEPPTWFQHGWPFGLDFMYNILRADVAGRAPAYIKECFDTSDNQAKTIRFAQGPSDGFVTCDPENIKALLLTQFSDYGLGYLRIGQFGPAVGSGVFTQDGKAWEHSRALLRPQFNREQLLNLETAETNIQNLMKHLDVELATRWTREIDLQRLIVNLTLDGATEFLFGESVEAQLTALQDRNHGQTSSRPLGKDQLHSHAALARLFGQNFDNMMRGVGYRTRMLDMYWLYDTPSFRRSIRGVHQFADHYVQLALSNQKKPKLDTDSFSDGTEESSPRYTFLTALAAETQDPVVLRSQLLNILLAGRDTTAGLIGYIFHILSLPRNEKWYLWLRAAILRDFGPYHQSPGQSQSYKSITTASLRTCPELLAIIHETLRLYPPVPINSRLPLHASATLPRGGGPNGQSPIFLRKGENCDYSVYIMQRRKDIWGTDAEIFNPERWLDRQDGSWKTAIGSGIDDGRFLPFNAGPRICLGMNYAITQTSVVVVRLLQRFEAMERCVDREVEDSGFSGANPEDRWRKLRSYAGTGNGKRGIDDVVAIDDAEEKENPRTGQGITWGRMKYGVVIMPEKLWVKFREA</sequence>
<dbReference type="InterPro" id="IPR002974">
    <property type="entry name" value="Cyt_P450_E_CYP52_ascomycetes"/>
</dbReference>
<dbReference type="Proteomes" id="UP001203852">
    <property type="component" value="Unassembled WGS sequence"/>
</dbReference>
<evidence type="ECO:0000256" key="8">
    <source>
        <dbReference type="RuleBase" id="RU000461"/>
    </source>
</evidence>
<evidence type="ECO:0000256" key="1">
    <source>
        <dbReference type="ARBA" id="ARBA00001971"/>
    </source>
</evidence>
<dbReference type="CDD" id="cd11063">
    <property type="entry name" value="CYP52"/>
    <property type="match status" value="1"/>
</dbReference>
<dbReference type="InterPro" id="IPR036396">
    <property type="entry name" value="Cyt_P450_sf"/>
</dbReference>
<accession>A0AAN6DPL0</accession>
<keyword evidence="9" id="KW-1133">Transmembrane helix</keyword>
<keyword evidence="5 8" id="KW-0560">Oxidoreductase</keyword>
<dbReference type="Gene3D" id="1.10.630.10">
    <property type="entry name" value="Cytochrome P450"/>
    <property type="match status" value="1"/>
</dbReference>
<organism evidence="10 11">
    <name type="scientific">Exophiala viscosa</name>
    <dbReference type="NCBI Taxonomy" id="2486360"/>
    <lineage>
        <taxon>Eukaryota</taxon>
        <taxon>Fungi</taxon>
        <taxon>Dikarya</taxon>
        <taxon>Ascomycota</taxon>
        <taxon>Pezizomycotina</taxon>
        <taxon>Eurotiomycetes</taxon>
        <taxon>Chaetothyriomycetidae</taxon>
        <taxon>Chaetothyriales</taxon>
        <taxon>Herpotrichiellaceae</taxon>
        <taxon>Exophiala</taxon>
    </lineage>
</organism>
<dbReference type="InterPro" id="IPR047146">
    <property type="entry name" value="Cyt_P450_E_CYP52_fungi"/>
</dbReference>
<keyword evidence="6 8" id="KW-0408">Iron</keyword>
<dbReference type="InterPro" id="IPR017972">
    <property type="entry name" value="Cyt_P450_CS"/>
</dbReference>
<evidence type="ECO:0000256" key="3">
    <source>
        <dbReference type="ARBA" id="ARBA00022617"/>
    </source>
</evidence>
<name>A0AAN6DPL0_9EURO</name>
<feature type="transmembrane region" description="Helical" evidence="9">
    <location>
        <begin position="12"/>
        <end position="30"/>
    </location>
</feature>
<keyword evidence="9" id="KW-0472">Membrane</keyword>
<dbReference type="SUPFAM" id="SSF48264">
    <property type="entry name" value="Cytochrome P450"/>
    <property type="match status" value="1"/>
</dbReference>
<evidence type="ECO:0000256" key="4">
    <source>
        <dbReference type="ARBA" id="ARBA00022723"/>
    </source>
</evidence>
<evidence type="ECO:0000256" key="7">
    <source>
        <dbReference type="ARBA" id="ARBA00023033"/>
    </source>
</evidence>
<keyword evidence="11" id="KW-1185">Reference proteome</keyword>
<evidence type="ECO:0000256" key="5">
    <source>
        <dbReference type="ARBA" id="ARBA00023002"/>
    </source>
</evidence>
<comment type="caution">
    <text evidence="10">The sequence shown here is derived from an EMBL/GenBank/DDBJ whole genome shotgun (WGS) entry which is preliminary data.</text>
</comment>
<dbReference type="InterPro" id="IPR001128">
    <property type="entry name" value="Cyt_P450"/>
</dbReference>
<evidence type="ECO:0000313" key="10">
    <source>
        <dbReference type="EMBL" id="KAI1609198.1"/>
    </source>
</evidence>
<gene>
    <name evidence="10" type="ORF">EDD36DRAFT_86371</name>
</gene>
<dbReference type="GO" id="GO:0005506">
    <property type="term" value="F:iron ion binding"/>
    <property type="evidence" value="ECO:0007669"/>
    <property type="project" value="InterPro"/>
</dbReference>
<keyword evidence="9" id="KW-0812">Transmembrane</keyword>
<protein>
    <submittedName>
        <fullName evidence="10">Cytochrome P450 family protein</fullName>
    </submittedName>
</protein>
<evidence type="ECO:0000256" key="2">
    <source>
        <dbReference type="ARBA" id="ARBA00010617"/>
    </source>
</evidence>
<keyword evidence="7 8" id="KW-0503">Monooxygenase</keyword>
<dbReference type="PRINTS" id="PR00385">
    <property type="entry name" value="P450"/>
</dbReference>
<dbReference type="PANTHER" id="PTHR24287:SF1">
    <property type="entry name" value="P450, PUTATIVE (EUROFUNG)-RELATED"/>
    <property type="match status" value="1"/>
</dbReference>
<proteinExistence type="inferred from homology"/>
<evidence type="ECO:0000256" key="6">
    <source>
        <dbReference type="ARBA" id="ARBA00023004"/>
    </source>
</evidence>
<dbReference type="GO" id="GO:0020037">
    <property type="term" value="F:heme binding"/>
    <property type="evidence" value="ECO:0007669"/>
    <property type="project" value="InterPro"/>
</dbReference>
<dbReference type="Pfam" id="PF00067">
    <property type="entry name" value="p450"/>
    <property type="match status" value="1"/>
</dbReference>
<comment type="cofactor">
    <cofactor evidence="1">
        <name>heme</name>
        <dbReference type="ChEBI" id="CHEBI:30413"/>
    </cofactor>
</comment>
<dbReference type="EMBL" id="MU404361">
    <property type="protein sequence ID" value="KAI1609198.1"/>
    <property type="molecule type" value="Genomic_DNA"/>
</dbReference>
<keyword evidence="3 8" id="KW-0349">Heme</keyword>
<dbReference type="PANTHER" id="PTHR24287">
    <property type="entry name" value="P450, PUTATIVE (EUROFUNG)-RELATED"/>
    <property type="match status" value="1"/>
</dbReference>
<evidence type="ECO:0000256" key="9">
    <source>
        <dbReference type="SAM" id="Phobius"/>
    </source>
</evidence>
<evidence type="ECO:0000313" key="11">
    <source>
        <dbReference type="Proteomes" id="UP001203852"/>
    </source>
</evidence>
<comment type="similarity">
    <text evidence="2 8">Belongs to the cytochrome P450 family.</text>
</comment>
<dbReference type="AlphaFoldDB" id="A0AAN6DPL0"/>